<protein>
    <submittedName>
        <fullName evidence="1">FAD-binding oxidoreductase</fullName>
    </submittedName>
</protein>
<dbReference type="Proteomes" id="UP000004277">
    <property type="component" value="Unassembled WGS sequence"/>
</dbReference>
<reference evidence="1" key="1">
    <citation type="submission" date="2019-05" db="EMBL/GenBank/DDBJ databases">
        <title>Revised genome assembly of Burkholderiaceae (previously Ralstonia) sp. PBA.</title>
        <authorList>
            <person name="Gan H.M."/>
        </authorList>
    </citation>
    <scope>NUCLEOTIDE SEQUENCE</scope>
    <source>
        <strain evidence="1">PBA</strain>
    </source>
</reference>
<name>A0ACD3SNQ2_9BURK</name>
<comment type="caution">
    <text evidence="1">The sequence shown here is derived from an EMBL/GenBank/DDBJ whole genome shotgun (WGS) entry which is preliminary data.</text>
</comment>
<evidence type="ECO:0000313" key="2">
    <source>
        <dbReference type="Proteomes" id="UP000004277"/>
    </source>
</evidence>
<evidence type="ECO:0000313" key="1">
    <source>
        <dbReference type="EMBL" id="TMS57820.1"/>
    </source>
</evidence>
<organism evidence="1 2">
    <name type="scientific">Imbroritus primus</name>
    <dbReference type="NCBI Taxonomy" id="3058603"/>
    <lineage>
        <taxon>Bacteria</taxon>
        <taxon>Pseudomonadati</taxon>
        <taxon>Pseudomonadota</taxon>
        <taxon>Betaproteobacteria</taxon>
        <taxon>Burkholderiales</taxon>
        <taxon>Burkholderiaceae</taxon>
        <taxon>Imbroritus</taxon>
    </lineage>
</organism>
<accession>A0ACD3SNQ2</accession>
<keyword evidence="2" id="KW-1185">Reference proteome</keyword>
<dbReference type="EMBL" id="AKCV02000017">
    <property type="protein sequence ID" value="TMS57820.1"/>
    <property type="molecule type" value="Genomic_DNA"/>
</dbReference>
<gene>
    <name evidence="1" type="ORF">MW7_010095</name>
</gene>
<sequence>MVYDPLRAELPQRPQAYPATYWLATAGEPPPDDGALQGDRDVDVAIIGAGYTGLSCAYYLARDYGIHATVLEANGPGWGCSGRNGSFARPAIGRLGYGQWIKRWGVPGARALFAEAHAALNTVRDLIDTGNIACDRQPDGWLKVAHRADKVAGLLADQALLRNVFGYETELLDPAALAKGYFRGGEAPAALRFADAFAMHPLKFNYGLLRMARAAGARVHCQSPVMQWTREAGRHLLKTPGGTVRARQVVIATNGYSTERLHPSLNGRTIPVLSNIVVTRPMTSTEQAESGLLTTDVITDTRAVLNFYRRLPDGRVMLGSRGPIHESEGTLRQDRLLDMIGRKFPALRGITADYCWGGWVALTMDQIPHITRTEDDPTVSYALGYNGSGVAAAPHAGRLLAGQIGGDRAILPAIAGPLPRVPLAAFRRIGQRAAFVWFRLKDGR</sequence>
<proteinExistence type="predicted"/>